<protein>
    <submittedName>
        <fullName evidence="2">Class A beta-lactamase-related serine hydrolase</fullName>
    </submittedName>
</protein>
<dbReference type="InterPro" id="IPR012338">
    <property type="entry name" value="Beta-lactam/transpept-like"/>
</dbReference>
<keyword evidence="2" id="KW-0378">Hydrolase</keyword>
<dbReference type="PANTHER" id="PTHR46825">
    <property type="entry name" value="D-ALANYL-D-ALANINE-CARBOXYPEPTIDASE/ENDOPEPTIDASE AMPH"/>
    <property type="match status" value="1"/>
</dbReference>
<accession>A0A4Q5LX48</accession>
<comment type="caution">
    <text evidence="2">The sequence shown here is derived from an EMBL/GenBank/DDBJ whole genome shotgun (WGS) entry which is preliminary data.</text>
</comment>
<dbReference type="AlphaFoldDB" id="A0A4Q5LX48"/>
<feature type="domain" description="Beta-lactamase-related" evidence="1">
    <location>
        <begin position="38"/>
        <end position="341"/>
    </location>
</feature>
<dbReference type="Proteomes" id="UP000293162">
    <property type="component" value="Unassembled WGS sequence"/>
</dbReference>
<dbReference type="RefSeq" id="WP_130022640.1">
    <property type="nucleotide sequence ID" value="NZ_SEWF01000029.1"/>
</dbReference>
<evidence type="ECO:0000313" key="2">
    <source>
        <dbReference type="EMBL" id="RYU94185.1"/>
    </source>
</evidence>
<organism evidence="2 3">
    <name type="scientific">Emticicia agri</name>
    <dbReference type="NCBI Taxonomy" id="2492393"/>
    <lineage>
        <taxon>Bacteria</taxon>
        <taxon>Pseudomonadati</taxon>
        <taxon>Bacteroidota</taxon>
        <taxon>Cytophagia</taxon>
        <taxon>Cytophagales</taxon>
        <taxon>Leadbetterellaceae</taxon>
        <taxon>Emticicia</taxon>
    </lineage>
</organism>
<dbReference type="PANTHER" id="PTHR46825:SF9">
    <property type="entry name" value="BETA-LACTAMASE-RELATED DOMAIN-CONTAINING PROTEIN"/>
    <property type="match status" value="1"/>
</dbReference>
<proteinExistence type="predicted"/>
<evidence type="ECO:0000259" key="1">
    <source>
        <dbReference type="Pfam" id="PF00144"/>
    </source>
</evidence>
<reference evidence="2 3" key="1">
    <citation type="submission" date="2019-02" db="EMBL/GenBank/DDBJ databases">
        <title>Bacterial novel species Emticicia sp. 17J42-9 isolated from soil.</title>
        <authorList>
            <person name="Jung H.-Y."/>
        </authorList>
    </citation>
    <scope>NUCLEOTIDE SEQUENCE [LARGE SCALE GENOMIC DNA]</scope>
    <source>
        <strain evidence="2 3">17J42-9</strain>
    </source>
</reference>
<sequence length="455" mass="51777">MKQSALFILFSLLCSHHQLSAQHKAIAIDTLLNRLNQKNLFNGAVVVGQRDSILLSKGYGYANFSNATAFTPDTPADGGSIAETLTAASVLLLAEQQKLSLLDSVQQYLPEYPYPHTQIWNLLTHSTGGLPDYSYYFGKLTDNRVLTTEEMVSILNQQKPALLYPLYTNFSYDSPGFDVAAAIVARVSGDSYQRFLSTYFFEPLQMQQSYIRPPLLNEWPGERIKGYTYDNDVLELADIGDREGFYGGSNLWFSAHDLYRWGRSFYHQPILSESLISIITSWVTIQGKLSMLRLGAWYQGRNPNAYYYWGSVAGFYSFVYWDAEHQFTIALVSNTNIPQWVRPQLTASLIDLMEGRKEQAITEPQADKVDEKQLKAIAGKYKTDKAGNVEIYLKESLPYLKLQSEMEYRILQVDGRTFYVPGLDTWLSFQKRQGDAFQQILWRTSHSASSGKRVE</sequence>
<dbReference type="SUPFAM" id="SSF56601">
    <property type="entry name" value="beta-lactamase/transpeptidase-like"/>
    <property type="match status" value="1"/>
</dbReference>
<keyword evidence="3" id="KW-1185">Reference proteome</keyword>
<dbReference type="InterPro" id="IPR050491">
    <property type="entry name" value="AmpC-like"/>
</dbReference>
<dbReference type="OrthoDB" id="9793489at2"/>
<gene>
    <name evidence="2" type="ORF">EWM59_17950</name>
</gene>
<dbReference type="Pfam" id="PF00144">
    <property type="entry name" value="Beta-lactamase"/>
    <property type="match status" value="1"/>
</dbReference>
<name>A0A4Q5LX48_9BACT</name>
<dbReference type="GO" id="GO:0016787">
    <property type="term" value="F:hydrolase activity"/>
    <property type="evidence" value="ECO:0007669"/>
    <property type="project" value="UniProtKB-KW"/>
</dbReference>
<dbReference type="EMBL" id="SEWF01000029">
    <property type="protein sequence ID" value="RYU94185.1"/>
    <property type="molecule type" value="Genomic_DNA"/>
</dbReference>
<dbReference type="InterPro" id="IPR001466">
    <property type="entry name" value="Beta-lactam-related"/>
</dbReference>
<dbReference type="Gene3D" id="3.40.710.10">
    <property type="entry name" value="DD-peptidase/beta-lactamase superfamily"/>
    <property type="match status" value="1"/>
</dbReference>
<evidence type="ECO:0000313" key="3">
    <source>
        <dbReference type="Proteomes" id="UP000293162"/>
    </source>
</evidence>